<name>A0A6J4K5A6_9CHLR</name>
<accession>A0A6J4K5A6</accession>
<sequence>MPNQQKQLTGRSPRKCLTAKTASTPIEDFCGSCGPQLQDRHVVAHKSVIFLMFFNIAYSDFIPAAVPI</sequence>
<gene>
    <name evidence="1" type="ORF">AVDCRST_MAG93-4212</name>
</gene>
<dbReference type="EMBL" id="CADCTR010001419">
    <property type="protein sequence ID" value="CAA9295338.1"/>
    <property type="molecule type" value="Genomic_DNA"/>
</dbReference>
<proteinExistence type="predicted"/>
<protein>
    <submittedName>
        <fullName evidence="1">Uncharacterized protein</fullName>
    </submittedName>
</protein>
<evidence type="ECO:0000313" key="1">
    <source>
        <dbReference type="EMBL" id="CAA9295338.1"/>
    </source>
</evidence>
<dbReference type="AlphaFoldDB" id="A0A6J4K5A6"/>
<reference evidence="1" key="1">
    <citation type="submission" date="2020-02" db="EMBL/GenBank/DDBJ databases">
        <authorList>
            <person name="Meier V. D."/>
        </authorList>
    </citation>
    <scope>NUCLEOTIDE SEQUENCE</scope>
    <source>
        <strain evidence="1">AVDCRST_MAG93</strain>
    </source>
</reference>
<organism evidence="1">
    <name type="scientific">uncultured Chloroflexia bacterium</name>
    <dbReference type="NCBI Taxonomy" id="1672391"/>
    <lineage>
        <taxon>Bacteria</taxon>
        <taxon>Bacillati</taxon>
        <taxon>Chloroflexota</taxon>
        <taxon>Chloroflexia</taxon>
        <taxon>environmental samples</taxon>
    </lineage>
</organism>